<protein>
    <recommendedName>
        <fullName evidence="2">DUF4410 domain-containing protein</fullName>
    </recommendedName>
</protein>
<sequence>MLAIGFALSVAGCAGIHVGPVASQAPDPSLRPPRTIAVIVENESSPPKKPSRREKQLADAQMASAVLSESLPKLLASRRLIVVAGGQPSDLTLRCRILDARSGSKALRVFVGYGAGKAVLRVAVSLNDPRMPDRPPLLDFETEASSGSMPGGATNAVALAGVGLNLLKQDGLPDEIEQTTKTIDERLGQYFLAQNWPYPKPSLPATTSSDR</sequence>
<dbReference type="InterPro" id="IPR025522">
    <property type="entry name" value="DUF4410"/>
</dbReference>
<dbReference type="AlphaFoldDB" id="Q212B4"/>
<evidence type="ECO:0008006" key="2">
    <source>
        <dbReference type="Google" id="ProtNLM"/>
    </source>
</evidence>
<proteinExistence type="predicted"/>
<gene>
    <name evidence="1" type="ordered locus">RPC_3230</name>
</gene>
<accession>Q212B4</accession>
<dbReference type="KEGG" id="rpc:RPC_3230"/>
<dbReference type="Pfam" id="PF14366">
    <property type="entry name" value="DUF4410"/>
    <property type="match status" value="1"/>
</dbReference>
<dbReference type="HOGENOM" id="CLU_1304089_0_0_5"/>
<organism evidence="1">
    <name type="scientific">Rhodopseudomonas palustris (strain BisB18)</name>
    <dbReference type="NCBI Taxonomy" id="316056"/>
    <lineage>
        <taxon>Bacteria</taxon>
        <taxon>Pseudomonadati</taxon>
        <taxon>Pseudomonadota</taxon>
        <taxon>Alphaproteobacteria</taxon>
        <taxon>Hyphomicrobiales</taxon>
        <taxon>Nitrobacteraceae</taxon>
        <taxon>Rhodopseudomonas</taxon>
    </lineage>
</organism>
<dbReference type="EMBL" id="CP000301">
    <property type="protein sequence ID" value="ABD88772.1"/>
    <property type="molecule type" value="Genomic_DNA"/>
</dbReference>
<reference evidence="1" key="1">
    <citation type="submission" date="2006-03" db="EMBL/GenBank/DDBJ databases">
        <title>Complete sequence of Rhodopseudomonas palustris BisB18.</title>
        <authorList>
            <consortium name="US DOE Joint Genome Institute"/>
            <person name="Copeland A."/>
            <person name="Lucas S."/>
            <person name="Lapidus A."/>
            <person name="Barry K."/>
            <person name="Detter J.C."/>
            <person name="Glavina del Rio T."/>
            <person name="Hammon N."/>
            <person name="Israni S."/>
            <person name="Dalin E."/>
            <person name="Tice H."/>
            <person name="Pitluck S."/>
            <person name="Chain P."/>
            <person name="Malfatti S."/>
            <person name="Shin M."/>
            <person name="Vergez L."/>
            <person name="Schmutz J."/>
            <person name="Larimer F."/>
            <person name="Land M."/>
            <person name="Hauser L."/>
            <person name="Pelletier D.A."/>
            <person name="Kyrpides N."/>
            <person name="Anderson I."/>
            <person name="Oda Y."/>
            <person name="Harwood C.S."/>
            <person name="Richardson P."/>
        </authorList>
    </citation>
    <scope>NUCLEOTIDE SEQUENCE [LARGE SCALE GENOMIC DNA]</scope>
    <source>
        <strain evidence="1">BisB18</strain>
    </source>
</reference>
<name>Q212B4_RHOPB</name>
<evidence type="ECO:0000313" key="1">
    <source>
        <dbReference type="EMBL" id="ABD88772.1"/>
    </source>
</evidence>